<dbReference type="Gene3D" id="3.30.465.10">
    <property type="match status" value="2"/>
</dbReference>
<dbReference type="EMBL" id="JAWDJX010000002">
    <property type="protein sequence ID" value="KAK3057784.1"/>
    <property type="molecule type" value="Genomic_DNA"/>
</dbReference>
<dbReference type="InterPro" id="IPR016166">
    <property type="entry name" value="FAD-bd_PCMH"/>
</dbReference>
<dbReference type="PANTHER" id="PTHR42973:SF39">
    <property type="entry name" value="FAD-BINDING PCMH-TYPE DOMAIN-CONTAINING PROTEIN"/>
    <property type="match status" value="1"/>
</dbReference>
<evidence type="ECO:0000256" key="5">
    <source>
        <dbReference type="ARBA" id="ARBA00022692"/>
    </source>
</evidence>
<dbReference type="PROSITE" id="PS51387">
    <property type="entry name" value="FAD_PCMH"/>
    <property type="match status" value="1"/>
</dbReference>
<evidence type="ECO:0000256" key="8">
    <source>
        <dbReference type="ARBA" id="ARBA00023002"/>
    </source>
</evidence>
<evidence type="ECO:0000256" key="9">
    <source>
        <dbReference type="ARBA" id="ARBA00023136"/>
    </source>
</evidence>
<feature type="transmembrane region" description="Helical" evidence="10">
    <location>
        <begin position="600"/>
        <end position="620"/>
    </location>
</feature>
<dbReference type="InterPro" id="IPR036318">
    <property type="entry name" value="FAD-bd_PCMH-like_sf"/>
</dbReference>
<organism evidence="13 14">
    <name type="scientific">Extremus antarcticus</name>
    <dbReference type="NCBI Taxonomy" id="702011"/>
    <lineage>
        <taxon>Eukaryota</taxon>
        <taxon>Fungi</taxon>
        <taxon>Dikarya</taxon>
        <taxon>Ascomycota</taxon>
        <taxon>Pezizomycotina</taxon>
        <taxon>Dothideomycetes</taxon>
        <taxon>Dothideomycetidae</taxon>
        <taxon>Mycosphaerellales</taxon>
        <taxon>Extremaceae</taxon>
        <taxon>Extremus</taxon>
    </lineage>
</organism>
<dbReference type="InterPro" id="IPR050416">
    <property type="entry name" value="FAD-linked_Oxidoreductase"/>
</dbReference>
<dbReference type="InterPro" id="IPR016169">
    <property type="entry name" value="FAD-bd_PCMH_sub2"/>
</dbReference>
<evidence type="ECO:0000256" key="7">
    <source>
        <dbReference type="ARBA" id="ARBA00022989"/>
    </source>
</evidence>
<dbReference type="GO" id="GO:0071949">
    <property type="term" value="F:FAD binding"/>
    <property type="evidence" value="ECO:0007669"/>
    <property type="project" value="InterPro"/>
</dbReference>
<dbReference type="Pfam" id="PF01565">
    <property type="entry name" value="FAD_binding_4"/>
    <property type="match status" value="1"/>
</dbReference>
<evidence type="ECO:0000256" key="10">
    <source>
        <dbReference type="SAM" id="Phobius"/>
    </source>
</evidence>
<dbReference type="Pfam" id="PF08031">
    <property type="entry name" value="BBE"/>
    <property type="match status" value="1"/>
</dbReference>
<dbReference type="Proteomes" id="UP001271007">
    <property type="component" value="Unassembled WGS sequence"/>
</dbReference>
<keyword evidence="14" id="KW-1185">Reference proteome</keyword>
<feature type="transmembrane region" description="Helical" evidence="10">
    <location>
        <begin position="626"/>
        <end position="650"/>
    </location>
</feature>
<feature type="domain" description="FAD-binding PCMH-type" evidence="12">
    <location>
        <begin position="105"/>
        <end position="293"/>
    </location>
</feature>
<comment type="cofactor">
    <cofactor evidence="1">
        <name>FAD</name>
        <dbReference type="ChEBI" id="CHEBI:57692"/>
    </cofactor>
</comment>
<evidence type="ECO:0000313" key="13">
    <source>
        <dbReference type="EMBL" id="KAK3057784.1"/>
    </source>
</evidence>
<feature type="signal peptide" evidence="11">
    <location>
        <begin position="1"/>
        <end position="16"/>
    </location>
</feature>
<dbReference type="InterPro" id="IPR012951">
    <property type="entry name" value="BBE"/>
</dbReference>
<comment type="similarity">
    <text evidence="3">Belongs to the oxygen-dependent FAD-linked oxidoreductase family.</text>
</comment>
<keyword evidence="5 10" id="KW-0812">Transmembrane</keyword>
<dbReference type="SUPFAM" id="SSF56176">
    <property type="entry name" value="FAD-binding/transporter-associated domain-like"/>
    <property type="match status" value="1"/>
</dbReference>
<evidence type="ECO:0000256" key="6">
    <source>
        <dbReference type="ARBA" id="ARBA00022827"/>
    </source>
</evidence>
<dbReference type="GO" id="GO:0016491">
    <property type="term" value="F:oxidoreductase activity"/>
    <property type="evidence" value="ECO:0007669"/>
    <property type="project" value="UniProtKB-KW"/>
</dbReference>
<feature type="transmembrane region" description="Helical" evidence="10">
    <location>
        <begin position="670"/>
        <end position="694"/>
    </location>
</feature>
<dbReference type="Pfam" id="PF01284">
    <property type="entry name" value="MARVEL"/>
    <property type="match status" value="1"/>
</dbReference>
<dbReference type="InterPro" id="IPR008253">
    <property type="entry name" value="Marvel"/>
</dbReference>
<sequence length="707" mass="77178">MNFLLFHTLLWTIATASHCRLTPQSHRWPRKTKWQALSSSLDGRLIKSTPPAAVCHADQPTFDAEVCNATDWTSATTYAEDPVGAVNPNWANDSCLSQPIYHCSGDGFPIYVVNASTPEHVAAGINFVREHNIRLNVKGSGHDYLGSLGFKRRSVAPDSLSIWTKHIRGIEFHSAFRPAHCPTCKPYSAATLAAGEDWGQIYTAASDLNLTFVGGTGDTIGLGGYVTGGGHSPLNAMLGLAADQVLEMQVVLASGEIVKANEKLNRDLFWAMRGGGGATFGVMTSVTLKTFPDMPTASLSVSIAAEPNSEAFWTFATYIVSHTPLLQESNVMGYIYFAPEYPYEDLIVGGVLGELILPNGTIDQLTEATTELQEFISSIKGVRAQFVPTQYPSLYARYLVNKNIAPIGANSAIGNRLLDGKALTDTTTLRAAMEKATPAGTVANLNFIAGPGLWAAKPAGGSDSVTPAWREAYVQYVVSVTWPFQNDTAKQVQTDLLTDVYMEALRELAPDTGSYLNEGDVNEPNFQEAYWGSNYARLLSIKKRLDPSDVFWCAIVLALVILGLSASLLARWMHLRTLCEDITHDEDCRKVTSGVGALKFCIFVAVWAFFDVGLALIDIYLTTVHWYVVVLGSQFMGGFALGGGCTLAALINGWNCETGPDDSQRLCRQLYADIAFLFMMVIVTWTDVFCLWNLRTRSLQRRGSRMS</sequence>
<dbReference type="PANTHER" id="PTHR42973">
    <property type="entry name" value="BINDING OXIDOREDUCTASE, PUTATIVE (AFU_ORTHOLOGUE AFUA_1G17690)-RELATED"/>
    <property type="match status" value="1"/>
</dbReference>
<evidence type="ECO:0000256" key="2">
    <source>
        <dbReference type="ARBA" id="ARBA00004141"/>
    </source>
</evidence>
<keyword evidence="4" id="KW-0285">Flavoprotein</keyword>
<dbReference type="InterPro" id="IPR006094">
    <property type="entry name" value="Oxid_FAD_bind_N"/>
</dbReference>
<dbReference type="GO" id="GO:0016020">
    <property type="term" value="C:membrane"/>
    <property type="evidence" value="ECO:0007669"/>
    <property type="project" value="UniProtKB-SubCell"/>
</dbReference>
<evidence type="ECO:0000256" key="11">
    <source>
        <dbReference type="SAM" id="SignalP"/>
    </source>
</evidence>
<keyword evidence="6" id="KW-0274">FAD</keyword>
<comment type="subcellular location">
    <subcellularLocation>
        <location evidence="2">Membrane</location>
        <topology evidence="2">Multi-pass membrane protein</topology>
    </subcellularLocation>
</comment>
<keyword evidence="11" id="KW-0732">Signal</keyword>
<evidence type="ECO:0000259" key="12">
    <source>
        <dbReference type="PROSITE" id="PS51387"/>
    </source>
</evidence>
<reference evidence="13" key="1">
    <citation type="submission" date="2023-04" db="EMBL/GenBank/DDBJ databases">
        <title>Black Yeasts Isolated from many extreme environments.</title>
        <authorList>
            <person name="Coleine C."/>
            <person name="Stajich J.E."/>
            <person name="Selbmann L."/>
        </authorList>
    </citation>
    <scope>NUCLEOTIDE SEQUENCE</scope>
    <source>
        <strain evidence="13">CCFEE 5312</strain>
    </source>
</reference>
<feature type="chain" id="PRO_5042520339" description="FAD-binding PCMH-type domain-containing protein" evidence="11">
    <location>
        <begin position="17"/>
        <end position="707"/>
    </location>
</feature>
<keyword evidence="9 10" id="KW-0472">Membrane</keyword>
<accession>A0AAJ0LWC1</accession>
<keyword evidence="8" id="KW-0560">Oxidoreductase</keyword>
<evidence type="ECO:0000256" key="3">
    <source>
        <dbReference type="ARBA" id="ARBA00005466"/>
    </source>
</evidence>
<keyword evidence="7 10" id="KW-1133">Transmembrane helix</keyword>
<gene>
    <name evidence="13" type="ORF">LTR09_000859</name>
</gene>
<proteinExistence type="inferred from homology"/>
<feature type="transmembrane region" description="Helical" evidence="10">
    <location>
        <begin position="549"/>
        <end position="570"/>
    </location>
</feature>
<evidence type="ECO:0000313" key="14">
    <source>
        <dbReference type="Proteomes" id="UP001271007"/>
    </source>
</evidence>
<comment type="caution">
    <text evidence="13">The sequence shown here is derived from an EMBL/GenBank/DDBJ whole genome shotgun (WGS) entry which is preliminary data.</text>
</comment>
<name>A0AAJ0LWC1_9PEZI</name>
<protein>
    <recommendedName>
        <fullName evidence="12">FAD-binding PCMH-type domain-containing protein</fullName>
    </recommendedName>
</protein>
<evidence type="ECO:0000256" key="1">
    <source>
        <dbReference type="ARBA" id="ARBA00001974"/>
    </source>
</evidence>
<dbReference type="AlphaFoldDB" id="A0AAJ0LWC1"/>
<evidence type="ECO:0000256" key="4">
    <source>
        <dbReference type="ARBA" id="ARBA00022630"/>
    </source>
</evidence>